<feature type="signal peptide" evidence="6">
    <location>
        <begin position="1"/>
        <end position="16"/>
    </location>
</feature>
<evidence type="ECO:0000256" key="3">
    <source>
        <dbReference type="ARBA" id="ARBA00022525"/>
    </source>
</evidence>
<sequence length="262" mass="27658">MFRLVDLLVMATLAFAAPAPATKRANESAVDQYLPPAVKANSRAGDASLIQSLLLAPTQKQRVNLLNQPGDFIFDFTNPPEGATSTGKGGKIVSANAETFPGLIGNGAAMTVAFLGPCGLNSPHVHNRATELNIPVKGRLVTSFFEENGVTAREDLAETFTLAVFPQGAIHAEYNPDCEDAVFVAAFNNPDPGVEQVAQAFFNLREDIVQSTLNGVSMLNGEDIESFKDALPANIVNGVESCLAKCGIAKKAKRAMAQVLAA</sequence>
<gene>
    <name evidence="8" type="ORF">UCRPA7_2319</name>
</gene>
<protein>
    <submittedName>
        <fullName evidence="8">Putative spherulin-1b protein</fullName>
    </submittedName>
</protein>
<dbReference type="InterPro" id="IPR011051">
    <property type="entry name" value="RmlC_Cupin_sf"/>
</dbReference>
<evidence type="ECO:0000256" key="2">
    <source>
        <dbReference type="ARBA" id="ARBA00007456"/>
    </source>
</evidence>
<dbReference type="GO" id="GO:0030145">
    <property type="term" value="F:manganese ion binding"/>
    <property type="evidence" value="ECO:0007669"/>
    <property type="project" value="InterPro"/>
</dbReference>
<dbReference type="InterPro" id="IPR006045">
    <property type="entry name" value="Cupin_1"/>
</dbReference>
<dbReference type="HOGENOM" id="CLU_061239_3_0_1"/>
<keyword evidence="9" id="KW-1185">Reference proteome</keyword>
<dbReference type="AlphaFoldDB" id="R8BS86"/>
<dbReference type="KEGG" id="tmn:UCRPA7_2319"/>
<evidence type="ECO:0000256" key="6">
    <source>
        <dbReference type="SAM" id="SignalP"/>
    </source>
</evidence>
<dbReference type="RefSeq" id="XP_007913070.1">
    <property type="nucleotide sequence ID" value="XM_007914879.1"/>
</dbReference>
<evidence type="ECO:0000259" key="7">
    <source>
        <dbReference type="SMART" id="SM00835"/>
    </source>
</evidence>
<dbReference type="SMART" id="SM00835">
    <property type="entry name" value="Cupin_1"/>
    <property type="match status" value="1"/>
</dbReference>
<evidence type="ECO:0000313" key="8">
    <source>
        <dbReference type="EMBL" id="EOO02201.1"/>
    </source>
</evidence>
<dbReference type="EMBL" id="KB932929">
    <property type="protein sequence ID" value="EOO02201.1"/>
    <property type="molecule type" value="Genomic_DNA"/>
</dbReference>
<dbReference type="eggNOG" id="ENOG502QSRM">
    <property type="taxonomic scope" value="Eukaryota"/>
</dbReference>
<dbReference type="PRINTS" id="PR00325">
    <property type="entry name" value="GERMIN"/>
</dbReference>
<comment type="similarity">
    <text evidence="2">Belongs to the germin family.</text>
</comment>
<keyword evidence="3" id="KW-0964">Secreted</keyword>
<comment type="subcellular location">
    <subcellularLocation>
        <location evidence="1">Secreted</location>
    </subcellularLocation>
</comment>
<organism evidence="8 9">
    <name type="scientific">Phaeoacremonium minimum (strain UCR-PA7)</name>
    <name type="common">Esca disease fungus</name>
    <name type="synonym">Togninia minima</name>
    <dbReference type="NCBI Taxonomy" id="1286976"/>
    <lineage>
        <taxon>Eukaryota</taxon>
        <taxon>Fungi</taxon>
        <taxon>Dikarya</taxon>
        <taxon>Ascomycota</taxon>
        <taxon>Pezizomycotina</taxon>
        <taxon>Sordariomycetes</taxon>
        <taxon>Sordariomycetidae</taxon>
        <taxon>Togniniales</taxon>
        <taxon>Togniniaceae</taxon>
        <taxon>Phaeoacremonium</taxon>
    </lineage>
</organism>
<keyword evidence="4" id="KW-0479">Metal-binding</keyword>
<dbReference type="InterPro" id="IPR001929">
    <property type="entry name" value="Germin"/>
</dbReference>
<feature type="domain" description="Cupin type-1" evidence="7">
    <location>
        <begin position="74"/>
        <end position="225"/>
    </location>
</feature>
<reference evidence="9" key="1">
    <citation type="journal article" date="2013" name="Genome Announc.">
        <title>Draft genome sequence of the ascomycete Phaeoacremonium aleophilum strain UCR-PA7, a causal agent of the esca disease complex in grapevines.</title>
        <authorList>
            <person name="Blanco-Ulate B."/>
            <person name="Rolshausen P."/>
            <person name="Cantu D."/>
        </authorList>
    </citation>
    <scope>NUCLEOTIDE SEQUENCE [LARGE SCALE GENOMIC DNA]</scope>
    <source>
        <strain evidence="9">UCR-PA7</strain>
    </source>
</reference>
<dbReference type="Proteomes" id="UP000014074">
    <property type="component" value="Unassembled WGS sequence"/>
</dbReference>
<accession>R8BS86</accession>
<evidence type="ECO:0000256" key="1">
    <source>
        <dbReference type="ARBA" id="ARBA00004613"/>
    </source>
</evidence>
<evidence type="ECO:0000313" key="9">
    <source>
        <dbReference type="Proteomes" id="UP000014074"/>
    </source>
</evidence>
<dbReference type="SUPFAM" id="SSF51182">
    <property type="entry name" value="RmlC-like cupins"/>
    <property type="match status" value="1"/>
</dbReference>
<dbReference type="OrthoDB" id="1921208at2759"/>
<evidence type="ECO:0000256" key="4">
    <source>
        <dbReference type="ARBA" id="ARBA00022723"/>
    </source>
</evidence>
<dbReference type="Pfam" id="PF00190">
    <property type="entry name" value="Cupin_1"/>
    <property type="match status" value="1"/>
</dbReference>
<keyword evidence="6" id="KW-0732">Signal</keyword>
<dbReference type="GeneID" id="19322555"/>
<feature type="chain" id="PRO_5004452857" evidence="6">
    <location>
        <begin position="17"/>
        <end position="262"/>
    </location>
</feature>
<dbReference type="Gene3D" id="2.60.120.10">
    <property type="entry name" value="Jelly Rolls"/>
    <property type="match status" value="1"/>
</dbReference>
<keyword evidence="5" id="KW-0464">Manganese</keyword>
<dbReference type="PANTHER" id="PTHR31238">
    <property type="entry name" value="GERMIN-LIKE PROTEIN SUBFAMILY 3 MEMBER 3"/>
    <property type="match status" value="1"/>
</dbReference>
<dbReference type="GO" id="GO:0005576">
    <property type="term" value="C:extracellular region"/>
    <property type="evidence" value="ECO:0007669"/>
    <property type="project" value="UniProtKB-SubCell"/>
</dbReference>
<evidence type="ECO:0000256" key="5">
    <source>
        <dbReference type="ARBA" id="ARBA00023211"/>
    </source>
</evidence>
<dbReference type="InterPro" id="IPR014710">
    <property type="entry name" value="RmlC-like_jellyroll"/>
</dbReference>
<name>R8BS86_PHAM7</name>
<dbReference type="CDD" id="cd02241">
    <property type="entry name" value="cupin_OxOx"/>
    <property type="match status" value="1"/>
</dbReference>
<proteinExistence type="inferred from homology"/>